<evidence type="ECO:0000256" key="1">
    <source>
        <dbReference type="SAM" id="MobiDB-lite"/>
    </source>
</evidence>
<accession>A0A2Z7D431</accession>
<dbReference type="Proteomes" id="UP000250235">
    <property type="component" value="Unassembled WGS sequence"/>
</dbReference>
<evidence type="ECO:0000256" key="2">
    <source>
        <dbReference type="SAM" id="Phobius"/>
    </source>
</evidence>
<feature type="compositionally biased region" description="Low complexity" evidence="1">
    <location>
        <begin position="309"/>
        <end position="322"/>
    </location>
</feature>
<evidence type="ECO:0000313" key="4">
    <source>
        <dbReference type="Proteomes" id="UP000250235"/>
    </source>
</evidence>
<keyword evidence="4" id="KW-1185">Reference proteome</keyword>
<reference evidence="3 4" key="1">
    <citation type="journal article" date="2015" name="Proc. Natl. Acad. Sci. U.S.A.">
        <title>The resurrection genome of Boea hygrometrica: A blueprint for survival of dehydration.</title>
        <authorList>
            <person name="Xiao L."/>
            <person name="Yang G."/>
            <person name="Zhang L."/>
            <person name="Yang X."/>
            <person name="Zhao S."/>
            <person name="Ji Z."/>
            <person name="Zhou Q."/>
            <person name="Hu M."/>
            <person name="Wang Y."/>
            <person name="Chen M."/>
            <person name="Xu Y."/>
            <person name="Jin H."/>
            <person name="Xiao X."/>
            <person name="Hu G."/>
            <person name="Bao F."/>
            <person name="Hu Y."/>
            <person name="Wan P."/>
            <person name="Li L."/>
            <person name="Deng X."/>
            <person name="Kuang T."/>
            <person name="Xiang C."/>
            <person name="Zhu J.K."/>
            <person name="Oliver M.J."/>
            <person name="He Y."/>
        </authorList>
    </citation>
    <scope>NUCLEOTIDE SEQUENCE [LARGE SCALE GENOMIC DNA]</scope>
    <source>
        <strain evidence="4">cv. XS01</strain>
    </source>
</reference>
<dbReference type="AlphaFoldDB" id="A0A2Z7D431"/>
<feature type="region of interest" description="Disordered" evidence="1">
    <location>
        <begin position="157"/>
        <end position="198"/>
    </location>
</feature>
<proteinExistence type="predicted"/>
<gene>
    <name evidence="3" type="ORF">F511_26111</name>
</gene>
<name>A0A2Z7D431_9LAMI</name>
<protein>
    <submittedName>
        <fullName evidence="3">Uncharacterized protein</fullName>
    </submittedName>
</protein>
<feature type="compositionally biased region" description="Basic residues" evidence="1">
    <location>
        <begin position="293"/>
        <end position="308"/>
    </location>
</feature>
<feature type="region of interest" description="Disordered" evidence="1">
    <location>
        <begin position="272"/>
        <end position="331"/>
    </location>
</feature>
<evidence type="ECO:0000313" key="3">
    <source>
        <dbReference type="EMBL" id="KZV54394.1"/>
    </source>
</evidence>
<feature type="compositionally biased region" description="Low complexity" evidence="1">
    <location>
        <begin position="273"/>
        <end position="292"/>
    </location>
</feature>
<keyword evidence="2" id="KW-0812">Transmembrane</keyword>
<keyword evidence="2" id="KW-1133">Transmembrane helix</keyword>
<sequence>MQTDEGVEILVVDRIRHRYNCSTVEVPIPSWNWCIDRYQAPIFKSSVATWEPDPDPPLRQQVPPPMPRLVTVVENVLSFVGLGSLCLGLLGGLFLFAGVERFLPFRFGPFLAETDLPGRENSKLSGWPVKTARGQQWRHKVIAHALARVRQQVPHMSRMAAKGCRDTPMPPRSRGRVRGQISEESDGQNEGVQHSIPFRRRASQVEVEVDEMAARVDDMELVMARFQRMNPQMFNVDEPSSDVESWLQHITGLFDRGRPQVVQGNHLMVPGVQHSQSSQSSQPPQQQTAQQSGRHRFRPRGHQFKKKSGSSSSGSGSSSSSSPRAGFVANV</sequence>
<keyword evidence="2" id="KW-0472">Membrane</keyword>
<dbReference type="EMBL" id="KQ989526">
    <property type="protein sequence ID" value="KZV54394.1"/>
    <property type="molecule type" value="Genomic_DNA"/>
</dbReference>
<feature type="transmembrane region" description="Helical" evidence="2">
    <location>
        <begin position="76"/>
        <end position="97"/>
    </location>
</feature>
<organism evidence="3 4">
    <name type="scientific">Dorcoceras hygrometricum</name>
    <dbReference type="NCBI Taxonomy" id="472368"/>
    <lineage>
        <taxon>Eukaryota</taxon>
        <taxon>Viridiplantae</taxon>
        <taxon>Streptophyta</taxon>
        <taxon>Embryophyta</taxon>
        <taxon>Tracheophyta</taxon>
        <taxon>Spermatophyta</taxon>
        <taxon>Magnoliopsida</taxon>
        <taxon>eudicotyledons</taxon>
        <taxon>Gunneridae</taxon>
        <taxon>Pentapetalae</taxon>
        <taxon>asterids</taxon>
        <taxon>lamiids</taxon>
        <taxon>Lamiales</taxon>
        <taxon>Gesneriaceae</taxon>
        <taxon>Didymocarpoideae</taxon>
        <taxon>Trichosporeae</taxon>
        <taxon>Loxocarpinae</taxon>
        <taxon>Dorcoceras</taxon>
    </lineage>
</organism>